<sequence>MAQKGVDTGDVKKKSKGQKGEAVVPYTVPLKTTPKAIIPDYWEDHWEGDADASFISGEGSKAGGSAGGATGFLTDEDEVYDNPDWLDKVGANAMAGIEASLTEVQHKQLMMCKQLFTKMLDNYDIDAKCAQEWEDEGVRPQDIIKWCSLGFSMETSKEWLACQFKVDAAMKWHQAGADLRSAFIFCKHQVSYNDASLWMATKLPYNAMAYIVCMCISYAQASPWIMSKYPAEEIVDFVKCGLPGAHAQTIMVLGLPPAEAKAYYKAFPDSSAWEIGKHRCDPGQRKGVGQAWLGSKGVQHVGKDQLHSSGCKSMGIKEFGLHTSSPPL</sequence>
<dbReference type="Proteomes" id="UP001165960">
    <property type="component" value="Unassembled WGS sequence"/>
</dbReference>
<reference evidence="1" key="1">
    <citation type="submission" date="2022-04" db="EMBL/GenBank/DDBJ databases">
        <title>Genome of the entomopathogenic fungus Entomophthora muscae.</title>
        <authorList>
            <person name="Elya C."/>
            <person name="Lovett B.R."/>
            <person name="Lee E."/>
            <person name="Macias A.M."/>
            <person name="Hajek A.E."/>
            <person name="De Bivort B.L."/>
            <person name="Kasson M.T."/>
            <person name="De Fine Licht H.H."/>
            <person name="Stajich J.E."/>
        </authorList>
    </citation>
    <scope>NUCLEOTIDE SEQUENCE</scope>
    <source>
        <strain evidence="1">Berkeley</strain>
    </source>
</reference>
<gene>
    <name evidence="1" type="ORF">DSO57_1023195</name>
</gene>
<keyword evidence="2" id="KW-1185">Reference proteome</keyword>
<accession>A0ACC2U0R3</accession>
<comment type="caution">
    <text evidence="1">The sequence shown here is derived from an EMBL/GenBank/DDBJ whole genome shotgun (WGS) entry which is preliminary data.</text>
</comment>
<evidence type="ECO:0000313" key="2">
    <source>
        <dbReference type="Proteomes" id="UP001165960"/>
    </source>
</evidence>
<organism evidence="1 2">
    <name type="scientific">Entomophthora muscae</name>
    <dbReference type="NCBI Taxonomy" id="34485"/>
    <lineage>
        <taxon>Eukaryota</taxon>
        <taxon>Fungi</taxon>
        <taxon>Fungi incertae sedis</taxon>
        <taxon>Zoopagomycota</taxon>
        <taxon>Entomophthoromycotina</taxon>
        <taxon>Entomophthoromycetes</taxon>
        <taxon>Entomophthorales</taxon>
        <taxon>Entomophthoraceae</taxon>
        <taxon>Entomophthora</taxon>
    </lineage>
</organism>
<evidence type="ECO:0000313" key="1">
    <source>
        <dbReference type="EMBL" id="KAJ9080589.1"/>
    </source>
</evidence>
<dbReference type="EMBL" id="QTSX02001540">
    <property type="protein sequence ID" value="KAJ9080589.1"/>
    <property type="molecule type" value="Genomic_DNA"/>
</dbReference>
<protein>
    <submittedName>
        <fullName evidence="1">Uncharacterized protein</fullName>
    </submittedName>
</protein>
<name>A0ACC2U0R3_9FUNG</name>
<proteinExistence type="predicted"/>